<dbReference type="InterPro" id="IPR051713">
    <property type="entry name" value="T-cell_Activation_Regulation"/>
</dbReference>
<evidence type="ECO:0000256" key="1">
    <source>
        <dbReference type="ARBA" id="ARBA00004251"/>
    </source>
</evidence>
<evidence type="ECO:0000256" key="8">
    <source>
        <dbReference type="ARBA" id="ARBA00023170"/>
    </source>
</evidence>
<comment type="caution">
    <text evidence="13">The sequence shown here is derived from an EMBL/GenBank/DDBJ whole genome shotgun (WGS) entry which is preliminary data.</text>
</comment>
<feature type="signal peptide" evidence="12">
    <location>
        <begin position="1"/>
        <end position="21"/>
    </location>
</feature>
<comment type="subcellular location">
    <subcellularLocation>
        <location evidence="1">Cell membrane</location>
        <topology evidence="1">Single-pass type I membrane protein</topology>
    </subcellularLocation>
</comment>
<keyword evidence="14" id="KW-1185">Reference proteome</keyword>
<dbReference type="InterPro" id="IPR013783">
    <property type="entry name" value="Ig-like_fold"/>
</dbReference>
<evidence type="ECO:0000256" key="10">
    <source>
        <dbReference type="ARBA" id="ARBA00023319"/>
    </source>
</evidence>
<evidence type="ECO:0000256" key="5">
    <source>
        <dbReference type="ARBA" id="ARBA00022989"/>
    </source>
</evidence>
<keyword evidence="8" id="KW-0675">Receptor</keyword>
<dbReference type="GO" id="GO:0042130">
    <property type="term" value="P:negative regulation of T cell proliferation"/>
    <property type="evidence" value="ECO:0007669"/>
    <property type="project" value="TreeGrafter"/>
</dbReference>
<keyword evidence="9" id="KW-0325">Glycoprotein</keyword>
<organism evidence="13 14">
    <name type="scientific">Larimichthys crocea</name>
    <name type="common">Large yellow croaker</name>
    <name type="synonym">Pseudosciaena crocea</name>
    <dbReference type="NCBI Taxonomy" id="215358"/>
    <lineage>
        <taxon>Eukaryota</taxon>
        <taxon>Metazoa</taxon>
        <taxon>Chordata</taxon>
        <taxon>Craniata</taxon>
        <taxon>Vertebrata</taxon>
        <taxon>Euteleostomi</taxon>
        <taxon>Actinopterygii</taxon>
        <taxon>Neopterygii</taxon>
        <taxon>Teleostei</taxon>
        <taxon>Neoteleostei</taxon>
        <taxon>Acanthomorphata</taxon>
        <taxon>Eupercaria</taxon>
        <taxon>Sciaenidae</taxon>
        <taxon>Larimichthys</taxon>
    </lineage>
</organism>
<evidence type="ECO:0008006" key="15">
    <source>
        <dbReference type="Google" id="ProtNLM"/>
    </source>
</evidence>
<feature type="chain" id="PRO_5026061258" description="Ig-like domain-containing protein" evidence="12">
    <location>
        <begin position="22"/>
        <end position="193"/>
    </location>
</feature>
<dbReference type="GO" id="GO:0006955">
    <property type="term" value="P:immune response"/>
    <property type="evidence" value="ECO:0007669"/>
    <property type="project" value="TreeGrafter"/>
</dbReference>
<keyword evidence="3 11" id="KW-0812">Transmembrane</keyword>
<feature type="transmembrane region" description="Helical" evidence="11">
    <location>
        <begin position="167"/>
        <end position="189"/>
    </location>
</feature>
<keyword evidence="5 11" id="KW-1133">Transmembrane helix</keyword>
<keyword evidence="7" id="KW-1015">Disulfide bond</keyword>
<keyword evidence="10" id="KW-0393">Immunoglobulin domain</keyword>
<dbReference type="InterPro" id="IPR036179">
    <property type="entry name" value="Ig-like_dom_sf"/>
</dbReference>
<accession>A0A6G0HI11</accession>
<protein>
    <recommendedName>
        <fullName evidence="15">Ig-like domain-containing protein</fullName>
    </recommendedName>
</protein>
<keyword evidence="2" id="KW-1003">Cell membrane</keyword>
<dbReference type="Proteomes" id="UP000424527">
    <property type="component" value="Unassembled WGS sequence"/>
</dbReference>
<reference evidence="13 14" key="1">
    <citation type="submission" date="2019-07" db="EMBL/GenBank/DDBJ databases">
        <title>Chromosome genome assembly for large yellow croaker.</title>
        <authorList>
            <person name="Xiao S."/>
        </authorList>
    </citation>
    <scope>NUCLEOTIDE SEQUENCE [LARGE SCALE GENOMIC DNA]</scope>
    <source>
        <strain evidence="13">JMULYC20181020</strain>
        <tissue evidence="13">Muscle</tissue>
    </source>
</reference>
<gene>
    <name evidence="13" type="ORF">D5F01_LYC23642</name>
</gene>
<evidence type="ECO:0000313" key="14">
    <source>
        <dbReference type="Proteomes" id="UP000424527"/>
    </source>
</evidence>
<dbReference type="GO" id="GO:0042102">
    <property type="term" value="P:positive regulation of T cell proliferation"/>
    <property type="evidence" value="ECO:0007669"/>
    <property type="project" value="TreeGrafter"/>
</dbReference>
<dbReference type="Gene3D" id="2.60.40.10">
    <property type="entry name" value="Immunoglobulins"/>
    <property type="match status" value="1"/>
</dbReference>
<dbReference type="PANTHER" id="PTHR25466">
    <property type="entry name" value="T-LYMPHOCYTE ACTIVATION ANTIGEN"/>
    <property type="match status" value="1"/>
</dbReference>
<evidence type="ECO:0000256" key="6">
    <source>
        <dbReference type="ARBA" id="ARBA00023136"/>
    </source>
</evidence>
<proteinExistence type="predicted"/>
<dbReference type="PANTHER" id="PTHR25466:SF9">
    <property type="entry name" value="FIBRONECTIN TYPE-III DOMAIN-CONTAINING PROTEIN"/>
    <property type="match status" value="1"/>
</dbReference>
<dbReference type="GO" id="GO:0071222">
    <property type="term" value="P:cellular response to lipopolysaccharide"/>
    <property type="evidence" value="ECO:0007669"/>
    <property type="project" value="TreeGrafter"/>
</dbReference>
<name>A0A6G0HI11_LARCR</name>
<evidence type="ECO:0000256" key="11">
    <source>
        <dbReference type="SAM" id="Phobius"/>
    </source>
</evidence>
<evidence type="ECO:0000256" key="3">
    <source>
        <dbReference type="ARBA" id="ARBA00022692"/>
    </source>
</evidence>
<sequence length="193" mass="21425">MFPLCVLLMLLCLHCGNICSAIHVMQMVNIQVEFGEPAILPCNGSAYLDEKLDLNVQWEAMGQDVAILSEGGLSVGDQFEGRVLLHSEEKLWEGDWSVVLEHTILSDTDMYECILQGRKTISTVWLEVVVMTESQPMEAFEETVTSFPDEDPPETSTESSQWDNLPWVRIVLIAGVLLVTAVVLCILGARGKI</sequence>
<evidence type="ECO:0000313" key="13">
    <source>
        <dbReference type="EMBL" id="KAE8278723.1"/>
    </source>
</evidence>
<dbReference type="GO" id="GO:0031295">
    <property type="term" value="P:T cell costimulation"/>
    <property type="evidence" value="ECO:0007669"/>
    <property type="project" value="TreeGrafter"/>
</dbReference>
<keyword evidence="4 12" id="KW-0732">Signal</keyword>
<evidence type="ECO:0000256" key="4">
    <source>
        <dbReference type="ARBA" id="ARBA00022729"/>
    </source>
</evidence>
<evidence type="ECO:0000256" key="2">
    <source>
        <dbReference type="ARBA" id="ARBA00022475"/>
    </source>
</evidence>
<keyword evidence="6 11" id="KW-0472">Membrane</keyword>
<evidence type="ECO:0000256" key="12">
    <source>
        <dbReference type="SAM" id="SignalP"/>
    </source>
</evidence>
<dbReference type="GO" id="GO:0007166">
    <property type="term" value="P:cell surface receptor signaling pathway"/>
    <property type="evidence" value="ECO:0007669"/>
    <property type="project" value="TreeGrafter"/>
</dbReference>
<dbReference type="SUPFAM" id="SSF48726">
    <property type="entry name" value="Immunoglobulin"/>
    <property type="match status" value="1"/>
</dbReference>
<dbReference type="EMBL" id="REGW02000024">
    <property type="protein sequence ID" value="KAE8278723.1"/>
    <property type="molecule type" value="Genomic_DNA"/>
</dbReference>
<evidence type="ECO:0000256" key="9">
    <source>
        <dbReference type="ARBA" id="ARBA00023180"/>
    </source>
</evidence>
<dbReference type="AlphaFoldDB" id="A0A6G0HI11"/>
<dbReference type="GO" id="GO:0009897">
    <property type="term" value="C:external side of plasma membrane"/>
    <property type="evidence" value="ECO:0007669"/>
    <property type="project" value="TreeGrafter"/>
</dbReference>
<evidence type="ECO:0000256" key="7">
    <source>
        <dbReference type="ARBA" id="ARBA00023157"/>
    </source>
</evidence>